<dbReference type="Proteomes" id="UP000231419">
    <property type="component" value="Segment"/>
</dbReference>
<sequence length="58" mass="6535">MARFKVIQIYGPNHNPRAKEIDAEDFAAKDDWIIFYNGSGRAVAAASAHNTLTVEKEW</sequence>
<name>A0A2D0ZWV5_9CAUD</name>
<evidence type="ECO:0000313" key="1">
    <source>
        <dbReference type="EMBL" id="ASZ75023.1"/>
    </source>
</evidence>
<evidence type="ECO:0000313" key="2">
    <source>
        <dbReference type="Proteomes" id="UP000231419"/>
    </source>
</evidence>
<organism evidence="1 2">
    <name type="scientific">Rhodococcus phage Trina</name>
    <dbReference type="NCBI Taxonomy" id="2027905"/>
    <lineage>
        <taxon>Viruses</taxon>
        <taxon>Duplodnaviria</taxon>
        <taxon>Heunggongvirae</taxon>
        <taxon>Uroviricota</taxon>
        <taxon>Caudoviricetes</taxon>
        <taxon>Trinavirus</taxon>
        <taxon>Trinavirus trina</taxon>
    </lineage>
</organism>
<accession>A0A2D0ZWV5</accession>
<dbReference type="EMBL" id="MF668286">
    <property type="protein sequence ID" value="ASZ75023.1"/>
    <property type="molecule type" value="Genomic_DNA"/>
</dbReference>
<keyword evidence="2" id="KW-1185">Reference proteome</keyword>
<gene>
    <name evidence="1" type="ORF">SEA_TRINA_244</name>
</gene>
<protein>
    <submittedName>
        <fullName evidence="1">Uncharacterized protein</fullName>
    </submittedName>
</protein>
<reference evidence="2" key="1">
    <citation type="submission" date="2017-08" db="EMBL/GenBank/DDBJ databases">
        <authorList>
            <person name="de Groot N.N."/>
        </authorList>
    </citation>
    <scope>NUCLEOTIDE SEQUENCE [LARGE SCALE GENOMIC DNA]</scope>
</reference>
<proteinExistence type="predicted"/>